<gene>
    <name evidence="1" type="ORF">INP51_13315</name>
</gene>
<dbReference type="KEGG" id="bliq:INP51_13315"/>
<dbReference type="Gene3D" id="3.40.1190.20">
    <property type="match status" value="1"/>
</dbReference>
<dbReference type="InterPro" id="IPR029056">
    <property type="entry name" value="Ribokinase-like"/>
</dbReference>
<evidence type="ECO:0008006" key="3">
    <source>
        <dbReference type="Google" id="ProtNLM"/>
    </source>
</evidence>
<protein>
    <recommendedName>
        <fullName evidence="3">Carbohydrate kinase PfkB domain-containing protein</fullName>
    </recommendedName>
</protein>
<sequence length="368" mass="40871">MNPDRAESECLQGFGLKDLPSRKEEIRSKKLIVGYDGFIDTTVRPIKRTATDTAPAQMFDDIAEFGSFLTSKAGMSCSVELEVESRHPGGNMPYLLTCAGTLGLDVTGIGMMGDGGHVDELFSGLPGKLYSFAPSADSTCMEFRDGKVLLAPSYTLNDDGWKLVMEATKNQAPAWIRESDLLALVNWSELSFSHRLWENTYEHTLAEAVADKDKYVFFDLCDIARKTDDEIRGVLELIARFSTKRTTILSANENEILLLGRAVTLKTKSLEEIGRELCKQYKMDEILIHTRMESLLITNQGVCRKSSIFVEHPVISTGAGDHFNAASCLAAVMRLDEEQRLEFANQVTSLYIRTGKTPSLEQAVKNQT</sequence>
<dbReference type="SUPFAM" id="SSF53613">
    <property type="entry name" value="Ribokinase-like"/>
    <property type="match status" value="1"/>
</dbReference>
<reference evidence="1 2" key="1">
    <citation type="submission" date="2020-10" db="EMBL/GenBank/DDBJ databases">
        <title>Blautia liquoris sp.nov., isolated from the mud in a fermentation cellar used for the production of Chinese strong-flavoured liquor.</title>
        <authorList>
            <person name="Lu L."/>
        </authorList>
    </citation>
    <scope>NUCLEOTIDE SEQUENCE [LARGE SCALE GENOMIC DNA]</scope>
    <source>
        <strain evidence="1 2">LZLJ-3</strain>
    </source>
</reference>
<evidence type="ECO:0000313" key="2">
    <source>
        <dbReference type="Proteomes" id="UP000593601"/>
    </source>
</evidence>
<organism evidence="1 2">
    <name type="scientific">Blautia liquoris</name>
    <dbReference type="NCBI Taxonomy" id="2779518"/>
    <lineage>
        <taxon>Bacteria</taxon>
        <taxon>Bacillati</taxon>
        <taxon>Bacillota</taxon>
        <taxon>Clostridia</taxon>
        <taxon>Lachnospirales</taxon>
        <taxon>Lachnospiraceae</taxon>
        <taxon>Blautia</taxon>
    </lineage>
</organism>
<dbReference type="EMBL" id="CP063304">
    <property type="protein sequence ID" value="QOV21063.1"/>
    <property type="molecule type" value="Genomic_DNA"/>
</dbReference>
<dbReference type="AlphaFoldDB" id="A0A7M2RL52"/>
<accession>A0A7M2RL52</accession>
<proteinExistence type="predicted"/>
<name>A0A7M2RL52_9FIRM</name>
<dbReference type="Pfam" id="PF25270">
    <property type="entry name" value="Khk"/>
    <property type="match status" value="1"/>
</dbReference>
<dbReference type="Proteomes" id="UP000593601">
    <property type="component" value="Chromosome"/>
</dbReference>
<dbReference type="InterPro" id="IPR057621">
    <property type="entry name" value="Khk_prokaryotic"/>
</dbReference>
<evidence type="ECO:0000313" key="1">
    <source>
        <dbReference type="EMBL" id="QOV21063.1"/>
    </source>
</evidence>
<keyword evidence="2" id="KW-1185">Reference proteome</keyword>